<name>X6LSE0_RETFI</name>
<comment type="caution">
    <text evidence="7">The sequence shown here is derived from an EMBL/GenBank/DDBJ whole genome shotgun (WGS) entry which is preliminary data.</text>
</comment>
<evidence type="ECO:0000256" key="5">
    <source>
        <dbReference type="SAM" id="MobiDB-lite"/>
    </source>
</evidence>
<dbReference type="Pfam" id="PF03619">
    <property type="entry name" value="Solute_trans_a"/>
    <property type="match status" value="1"/>
</dbReference>
<proteinExistence type="predicted"/>
<dbReference type="InterPro" id="IPR005178">
    <property type="entry name" value="Ostalpha/TMEM184C"/>
</dbReference>
<evidence type="ECO:0000256" key="6">
    <source>
        <dbReference type="SAM" id="Phobius"/>
    </source>
</evidence>
<comment type="subcellular location">
    <subcellularLocation>
        <location evidence="1">Membrane</location>
        <topology evidence="1">Multi-pass membrane protein</topology>
    </subcellularLocation>
</comment>
<keyword evidence="2 6" id="KW-0812">Transmembrane</keyword>
<feature type="transmembrane region" description="Helical" evidence="6">
    <location>
        <begin position="102"/>
        <end position="126"/>
    </location>
</feature>
<gene>
    <name evidence="7" type="ORF">RFI_32841</name>
</gene>
<organism evidence="7 8">
    <name type="scientific">Reticulomyxa filosa</name>
    <dbReference type="NCBI Taxonomy" id="46433"/>
    <lineage>
        <taxon>Eukaryota</taxon>
        <taxon>Sar</taxon>
        <taxon>Rhizaria</taxon>
        <taxon>Retaria</taxon>
        <taxon>Foraminifera</taxon>
        <taxon>Monothalamids</taxon>
        <taxon>Reticulomyxidae</taxon>
        <taxon>Reticulomyxa</taxon>
    </lineage>
</organism>
<evidence type="ECO:0000313" key="7">
    <source>
        <dbReference type="EMBL" id="ETO04554.1"/>
    </source>
</evidence>
<dbReference type="EMBL" id="ASPP01029215">
    <property type="protein sequence ID" value="ETO04554.1"/>
    <property type="molecule type" value="Genomic_DNA"/>
</dbReference>
<dbReference type="Proteomes" id="UP000023152">
    <property type="component" value="Unassembled WGS sequence"/>
</dbReference>
<dbReference type="GO" id="GO:0016020">
    <property type="term" value="C:membrane"/>
    <property type="evidence" value="ECO:0007669"/>
    <property type="project" value="UniProtKB-SubCell"/>
</dbReference>
<keyword evidence="8" id="KW-1185">Reference proteome</keyword>
<dbReference type="PANTHER" id="PTHR23423">
    <property type="entry name" value="ORGANIC SOLUTE TRANSPORTER-RELATED"/>
    <property type="match status" value="1"/>
</dbReference>
<evidence type="ECO:0000256" key="2">
    <source>
        <dbReference type="ARBA" id="ARBA00022692"/>
    </source>
</evidence>
<dbReference type="SMART" id="SM01417">
    <property type="entry name" value="Solute_trans_a"/>
    <property type="match status" value="1"/>
</dbReference>
<feature type="transmembrane region" description="Helical" evidence="6">
    <location>
        <begin position="64"/>
        <end position="90"/>
    </location>
</feature>
<evidence type="ECO:0000256" key="1">
    <source>
        <dbReference type="ARBA" id="ARBA00004141"/>
    </source>
</evidence>
<evidence type="ECO:0000256" key="4">
    <source>
        <dbReference type="ARBA" id="ARBA00023136"/>
    </source>
</evidence>
<feature type="compositionally biased region" description="Acidic residues" evidence="5">
    <location>
        <begin position="182"/>
        <end position="202"/>
    </location>
</feature>
<keyword evidence="3 6" id="KW-1133">Transmembrane helix</keyword>
<dbReference type="OrthoDB" id="5348404at2759"/>
<feature type="region of interest" description="Disordered" evidence="5">
    <location>
        <begin position="178"/>
        <end position="202"/>
    </location>
</feature>
<protein>
    <submittedName>
        <fullName evidence="7">Transmembrane protein 34</fullName>
    </submittedName>
</protein>
<evidence type="ECO:0000256" key="3">
    <source>
        <dbReference type="ARBA" id="ARBA00022989"/>
    </source>
</evidence>
<accession>X6LSE0</accession>
<keyword evidence="4 6" id="KW-0472">Membrane</keyword>
<reference evidence="7 8" key="1">
    <citation type="journal article" date="2013" name="Curr. Biol.">
        <title>The Genome of the Foraminiferan Reticulomyxa filosa.</title>
        <authorList>
            <person name="Glockner G."/>
            <person name="Hulsmann N."/>
            <person name="Schleicher M."/>
            <person name="Noegel A.A."/>
            <person name="Eichinger L."/>
            <person name="Gallinger C."/>
            <person name="Pawlowski J."/>
            <person name="Sierra R."/>
            <person name="Euteneuer U."/>
            <person name="Pillet L."/>
            <person name="Moustafa A."/>
            <person name="Platzer M."/>
            <person name="Groth M."/>
            <person name="Szafranski K."/>
            <person name="Schliwa M."/>
        </authorList>
    </citation>
    <scope>NUCLEOTIDE SEQUENCE [LARGE SCALE GENOMIC DNA]</scope>
</reference>
<dbReference type="AlphaFoldDB" id="X6LSE0"/>
<evidence type="ECO:0000313" key="8">
    <source>
        <dbReference type="Proteomes" id="UP000023152"/>
    </source>
</evidence>
<sequence>MQKYNIYEEGVFEYNVGYPYITCLRSMSQTWAIYCLALFYVALKKQSHDSEGYQIFMKLKPVNKFLCVKGIVFFTYWQSVLIAGLVWLGLLKRTEKWDENSIAVGLQDFIICIEMFFASVAHLFAFQIHHFQQYHYSQLAPPHHIMFDVANMQDVVGDARDTLRTSTHELLFLGKKRKEKDEDNEYSDDNENNEDDIDDDTL</sequence>